<reference evidence="2 3" key="1">
    <citation type="submission" date="2018-07" db="EMBL/GenBank/DDBJ databases">
        <title>Leeuwenhoekiella genomics.</title>
        <authorList>
            <person name="Tahon G."/>
            <person name="Willems A."/>
        </authorList>
    </citation>
    <scope>NUCLEOTIDE SEQUENCE [LARGE SCALE GENOMIC DNA]</scope>
    <source>
        <strain evidence="2 3">LMG 22550</strain>
    </source>
</reference>
<dbReference type="AlphaFoldDB" id="A0A4Q0P3F0"/>
<accession>A0A4Q0P3F0</accession>
<evidence type="ECO:0000313" key="3">
    <source>
        <dbReference type="Proteomes" id="UP000289238"/>
    </source>
</evidence>
<feature type="signal peptide" evidence="1">
    <location>
        <begin position="1"/>
        <end position="21"/>
    </location>
</feature>
<comment type="caution">
    <text evidence="2">The sequence shown here is derived from an EMBL/GenBank/DDBJ whole genome shotgun (WGS) entry which is preliminary data.</text>
</comment>
<feature type="chain" id="PRO_5020741222" description="DUF922 domain-containing protein" evidence="1">
    <location>
        <begin position="22"/>
        <end position="178"/>
    </location>
</feature>
<dbReference type="OrthoDB" id="5431540at2"/>
<gene>
    <name evidence="2" type="ORF">DSM00_2574</name>
</gene>
<sequence length="178" mass="20971">MYRHLFLIALAVVFLSGQRKADRFAWDANDPLEWSDFRAVPDRRAPYSATANSGLSHRYTIDSKGFLVKKASVITANFYPNLSWYKPKLIDENTLAHEQTHFDISELHARLLRKAIDEYRFTKNSKSEIQKIYNTIEAKRREMQTQFDKETDHSQNEAAEKKWEAFVKNSLYKLRNYS</sequence>
<evidence type="ECO:0008006" key="4">
    <source>
        <dbReference type="Google" id="ProtNLM"/>
    </source>
</evidence>
<protein>
    <recommendedName>
        <fullName evidence="4">DUF922 domain-containing protein</fullName>
    </recommendedName>
</protein>
<proteinExistence type="predicted"/>
<dbReference type="RefSeq" id="WP_128758336.1">
    <property type="nucleotide sequence ID" value="NZ_QOVM01000006.1"/>
</dbReference>
<organism evidence="2 3">
    <name type="scientific">Leeuwenhoekiella aequorea</name>
    <dbReference type="NCBI Taxonomy" id="283736"/>
    <lineage>
        <taxon>Bacteria</taxon>
        <taxon>Pseudomonadati</taxon>
        <taxon>Bacteroidota</taxon>
        <taxon>Flavobacteriia</taxon>
        <taxon>Flavobacteriales</taxon>
        <taxon>Flavobacteriaceae</taxon>
        <taxon>Leeuwenhoekiella</taxon>
    </lineage>
</organism>
<name>A0A4Q0P3F0_9FLAO</name>
<dbReference type="Pfam" id="PF06037">
    <property type="entry name" value="DUF922"/>
    <property type="match status" value="1"/>
</dbReference>
<dbReference type="Proteomes" id="UP000289238">
    <property type="component" value="Unassembled WGS sequence"/>
</dbReference>
<dbReference type="InterPro" id="IPR010321">
    <property type="entry name" value="DUF922"/>
</dbReference>
<dbReference type="EMBL" id="QOVM01000006">
    <property type="protein sequence ID" value="RXG21057.1"/>
    <property type="molecule type" value="Genomic_DNA"/>
</dbReference>
<keyword evidence="3" id="KW-1185">Reference proteome</keyword>
<evidence type="ECO:0000256" key="1">
    <source>
        <dbReference type="SAM" id="SignalP"/>
    </source>
</evidence>
<keyword evidence="1" id="KW-0732">Signal</keyword>
<evidence type="ECO:0000313" key="2">
    <source>
        <dbReference type="EMBL" id="RXG21057.1"/>
    </source>
</evidence>